<keyword evidence="1" id="KW-1133">Transmembrane helix</keyword>
<dbReference type="InterPro" id="IPR019235">
    <property type="entry name" value="DUF2178_TM"/>
</dbReference>
<reference evidence="2" key="1">
    <citation type="journal article" date="2021" name="Proc. Natl. Acad. Sci. U.S.A.">
        <title>A Catalog of Tens of Thousands of Viruses from Human Metagenomes Reveals Hidden Associations with Chronic Diseases.</title>
        <authorList>
            <person name="Tisza M.J."/>
            <person name="Buck C.B."/>
        </authorList>
    </citation>
    <scope>NUCLEOTIDE SEQUENCE</scope>
    <source>
        <strain evidence="2">CtRg61</strain>
    </source>
</reference>
<name>A0A8S5LV32_9CAUD</name>
<feature type="transmembrane region" description="Helical" evidence="1">
    <location>
        <begin position="9"/>
        <end position="28"/>
    </location>
</feature>
<accession>A0A8S5LV32</accession>
<dbReference type="EMBL" id="BK014742">
    <property type="protein sequence ID" value="DAD73675.1"/>
    <property type="molecule type" value="Genomic_DNA"/>
</dbReference>
<dbReference type="Pfam" id="PF09946">
    <property type="entry name" value="DUF2178"/>
    <property type="match status" value="1"/>
</dbReference>
<evidence type="ECO:0000256" key="1">
    <source>
        <dbReference type="SAM" id="Phobius"/>
    </source>
</evidence>
<organism evidence="2">
    <name type="scientific">Siphoviridae sp. ctRg61</name>
    <dbReference type="NCBI Taxonomy" id="2826335"/>
    <lineage>
        <taxon>Viruses</taxon>
        <taxon>Duplodnaviria</taxon>
        <taxon>Heunggongvirae</taxon>
        <taxon>Uroviricota</taxon>
        <taxon>Caudoviricetes</taxon>
    </lineage>
</organism>
<feature type="transmembrane region" description="Helical" evidence="1">
    <location>
        <begin position="85"/>
        <end position="106"/>
    </location>
</feature>
<evidence type="ECO:0000313" key="2">
    <source>
        <dbReference type="EMBL" id="DAD73675.1"/>
    </source>
</evidence>
<protein>
    <submittedName>
        <fullName evidence="2">Putative membrane protein</fullName>
    </submittedName>
</protein>
<feature type="transmembrane region" description="Helical" evidence="1">
    <location>
        <begin position="112"/>
        <end position="133"/>
    </location>
</feature>
<sequence>MKLKEQKKFGILWLSIGAALFLAGLLLGETEYGSYISGFGGGLTAVGLVRLLRVRRLSRDPEKAADYDASLKDERTAYVANKARSMTFFICVYVQLAAALLAILVFEQPLVGQVLCGLTCLQGLLYTVFYWHYDKVY</sequence>
<keyword evidence="1" id="KW-0812">Transmembrane</keyword>
<feature type="transmembrane region" description="Helical" evidence="1">
    <location>
        <begin position="34"/>
        <end position="52"/>
    </location>
</feature>
<proteinExistence type="predicted"/>
<keyword evidence="1" id="KW-0472">Membrane</keyword>